<dbReference type="UniPathway" id="UPA00128">
    <property type="reaction ID" value="UER00191"/>
</dbReference>
<feature type="domain" description="NAD-dependent epimerase/dehydratase" evidence="10">
    <location>
        <begin position="8"/>
        <end position="239"/>
    </location>
</feature>
<dbReference type="InterPro" id="IPR036291">
    <property type="entry name" value="NAD(P)-bd_dom_sf"/>
</dbReference>
<keyword evidence="6 9" id="KW-0413">Isomerase</keyword>
<name>A0A446CUV9_9BURK</name>
<feature type="site" description="Important for catalytic activity" evidence="9">
    <location>
        <position position="109"/>
    </location>
</feature>
<dbReference type="PANTHER" id="PTHR43238:SF1">
    <property type="entry name" value="GDP-L-FUCOSE SYNTHASE"/>
    <property type="match status" value="1"/>
</dbReference>
<dbReference type="InterPro" id="IPR001509">
    <property type="entry name" value="Epimerase_deHydtase"/>
</dbReference>
<keyword evidence="4 9" id="KW-0521">NADP</keyword>
<dbReference type="Proteomes" id="UP000289184">
    <property type="component" value="Unassembled WGS sequence"/>
</dbReference>
<dbReference type="PANTHER" id="PTHR43238">
    <property type="entry name" value="GDP-L-FUCOSE SYNTHASE"/>
    <property type="match status" value="1"/>
</dbReference>
<comment type="catalytic activity">
    <reaction evidence="8 9">
        <text>GDP-beta-L-fucose + NADP(+) = GDP-4-dehydro-alpha-D-rhamnose + NADPH + H(+)</text>
        <dbReference type="Rhea" id="RHEA:18885"/>
        <dbReference type="ChEBI" id="CHEBI:15378"/>
        <dbReference type="ChEBI" id="CHEBI:57273"/>
        <dbReference type="ChEBI" id="CHEBI:57783"/>
        <dbReference type="ChEBI" id="CHEBI:57964"/>
        <dbReference type="ChEBI" id="CHEBI:58349"/>
        <dbReference type="EC" id="1.1.1.271"/>
    </reaction>
</comment>
<feature type="site" description="Important for catalytic activity" evidence="9">
    <location>
        <position position="111"/>
    </location>
</feature>
<feature type="binding site" evidence="9">
    <location>
        <begin position="12"/>
        <end position="18"/>
    </location>
    <ligand>
        <name>NADP(+)</name>
        <dbReference type="ChEBI" id="CHEBI:58349"/>
    </ligand>
</feature>
<comment type="pathway">
    <text evidence="1 9">Nucleotide-sugar biosynthesis; GDP-L-fucose biosynthesis via de novo pathway; GDP-L-fucose from GDP-alpha-D-mannose: step 2/2.</text>
</comment>
<evidence type="ECO:0000256" key="4">
    <source>
        <dbReference type="ARBA" id="ARBA00022857"/>
    </source>
</evidence>
<feature type="binding site" evidence="9">
    <location>
        <position position="204"/>
    </location>
    <ligand>
        <name>substrate</name>
    </ligand>
</feature>
<evidence type="ECO:0000256" key="2">
    <source>
        <dbReference type="ARBA" id="ARBA00005959"/>
    </source>
</evidence>
<evidence type="ECO:0000256" key="3">
    <source>
        <dbReference type="ARBA" id="ARBA00012371"/>
    </source>
</evidence>
<dbReference type="GO" id="GO:0050577">
    <property type="term" value="F:GDP-L-fucose synthase activity"/>
    <property type="evidence" value="ECO:0007669"/>
    <property type="project" value="UniProtKB-UniRule"/>
</dbReference>
<dbReference type="AlphaFoldDB" id="A0A446CUV9"/>
<accession>A0A446CUV9</accession>
<evidence type="ECO:0000313" key="11">
    <source>
        <dbReference type="EMBL" id="SSW71595.1"/>
    </source>
</evidence>
<dbReference type="Gene3D" id="3.40.50.720">
    <property type="entry name" value="NAD(P)-binding Rossmann-like Domain"/>
    <property type="match status" value="1"/>
</dbReference>
<dbReference type="GO" id="GO:0070401">
    <property type="term" value="F:NADP+ binding"/>
    <property type="evidence" value="ECO:0007669"/>
    <property type="project" value="UniProtKB-UniRule"/>
</dbReference>
<organism evidence="11 12">
    <name type="scientific">Achromobacter agilis</name>
    <dbReference type="NCBI Taxonomy" id="1353888"/>
    <lineage>
        <taxon>Bacteria</taxon>
        <taxon>Pseudomonadati</taxon>
        <taxon>Pseudomonadota</taxon>
        <taxon>Betaproteobacteria</taxon>
        <taxon>Burkholderiales</taxon>
        <taxon>Alcaligenaceae</taxon>
        <taxon>Achromobacter</taxon>
    </lineage>
</organism>
<dbReference type="Gene3D" id="3.90.25.10">
    <property type="entry name" value="UDP-galactose 4-epimerase, domain 1"/>
    <property type="match status" value="1"/>
</dbReference>
<evidence type="ECO:0000256" key="6">
    <source>
        <dbReference type="ARBA" id="ARBA00023235"/>
    </source>
</evidence>
<dbReference type="InterPro" id="IPR028614">
    <property type="entry name" value="GDP_fucose/colitose_synth"/>
</dbReference>
<evidence type="ECO:0000259" key="10">
    <source>
        <dbReference type="Pfam" id="PF01370"/>
    </source>
</evidence>
<dbReference type="FunFam" id="3.40.50.720:FF:000101">
    <property type="entry name" value="GDP-L-fucose synthase"/>
    <property type="match status" value="1"/>
</dbReference>
<comment type="function">
    <text evidence="9">Catalyzes the two-step NADP-dependent conversion of GDP-4-dehydro-6-deoxy-D-mannose to GDP-fucose, involving an epimerase and a reductase reaction.</text>
</comment>
<evidence type="ECO:0000313" key="12">
    <source>
        <dbReference type="Proteomes" id="UP000289184"/>
    </source>
</evidence>
<comment type="similarity">
    <text evidence="2 9">Belongs to the NAD(P)-dependent epimerase/dehydratase family. Fucose synthase subfamily.</text>
</comment>
<dbReference type="Pfam" id="PF01370">
    <property type="entry name" value="Epimerase"/>
    <property type="match status" value="1"/>
</dbReference>
<dbReference type="GO" id="GO:0016853">
    <property type="term" value="F:isomerase activity"/>
    <property type="evidence" value="ECO:0007669"/>
    <property type="project" value="UniProtKB-KW"/>
</dbReference>
<dbReference type="EMBL" id="UFQB01000030">
    <property type="protein sequence ID" value="SSW71595.1"/>
    <property type="molecule type" value="Genomic_DNA"/>
</dbReference>
<keyword evidence="12" id="KW-1185">Reference proteome</keyword>
<feature type="binding site" evidence="9">
    <location>
        <begin position="165"/>
        <end position="168"/>
    </location>
    <ligand>
        <name>NADP(+)</name>
        <dbReference type="ChEBI" id="CHEBI:58349"/>
    </ligand>
</feature>
<protein>
    <recommendedName>
        <fullName evidence="3 9">GDP-L-fucose synthase</fullName>
        <ecNumber evidence="3 9">1.1.1.271</ecNumber>
    </recommendedName>
    <alternativeName>
        <fullName evidence="9">GDP-4-keto-6-deoxy-D-mannose-3,5-epimerase-4-reductase</fullName>
    </alternativeName>
</protein>
<feature type="binding site" evidence="9">
    <location>
        <begin position="107"/>
        <end position="110"/>
    </location>
    <ligand>
        <name>NADP(+)</name>
        <dbReference type="ChEBI" id="CHEBI:58349"/>
    </ligand>
</feature>
<gene>
    <name evidence="11" type="primary">fcl_2</name>
    <name evidence="9" type="synonym">fcl</name>
    <name evidence="11" type="ORF">AGI3411_05224</name>
</gene>
<dbReference type="EC" id="1.1.1.271" evidence="3 9"/>
<dbReference type="GO" id="GO:0042351">
    <property type="term" value="P:'de novo' GDP-L-fucose biosynthetic process"/>
    <property type="evidence" value="ECO:0007669"/>
    <property type="project" value="UniProtKB-UniRule"/>
</dbReference>
<evidence type="ECO:0000256" key="7">
    <source>
        <dbReference type="ARBA" id="ARBA00023268"/>
    </source>
</evidence>
<keyword evidence="7 9" id="KW-0511">Multifunctional enzyme</keyword>
<dbReference type="HAMAP" id="MF_00956">
    <property type="entry name" value="GDP_fucose_synth"/>
    <property type="match status" value="1"/>
</dbReference>
<evidence type="ECO:0000256" key="9">
    <source>
        <dbReference type="HAMAP-Rule" id="MF_00956"/>
    </source>
</evidence>
<proteinExistence type="inferred from homology"/>
<dbReference type="SUPFAM" id="SSF51735">
    <property type="entry name" value="NAD(P)-binding Rossmann-fold domains"/>
    <property type="match status" value="1"/>
</dbReference>
<feature type="binding site" evidence="9">
    <location>
        <position position="189"/>
    </location>
    <ligand>
        <name>substrate</name>
    </ligand>
</feature>
<evidence type="ECO:0000256" key="8">
    <source>
        <dbReference type="ARBA" id="ARBA00051935"/>
    </source>
</evidence>
<dbReference type="CDD" id="cd05239">
    <property type="entry name" value="GDP_FS_SDR_e"/>
    <property type="match status" value="1"/>
</dbReference>
<dbReference type="RefSeq" id="WP_129530257.1">
    <property type="nucleotide sequence ID" value="NZ_UFQB01000030.1"/>
</dbReference>
<sequence length="317" mass="35113">MTNLEQRVFVAGHRGMVGAAITRELHRRGYGNVVTRSREELDLENQNQVHRFFSTTPVDVVYLAAAKVGGILANQTHPVEFLYKNLMIQCNVIRAAYAAGVRKLLFLGSSCIYPREAPQPIHEDALLTGPLESTNEPYAIAKIAGLKLCEAYQRQYGARFICAMPTNLYGQHDNYDLHSSHVLPALIRKFHEGRESGLDSVTIWGTGAPLREFLYVDDLAQACVMLMEHPEAEGIYNIGAGQDISIADLAKLVARVVGYTGNIVYDTSKPDGTPRKLMDSARVQALGWKPEISLTHGITLAYGHFLRERTQHALPVA</sequence>
<feature type="binding site" evidence="9">
    <location>
        <position position="211"/>
    </location>
    <ligand>
        <name>substrate</name>
    </ligand>
</feature>
<feature type="active site" description="Proton donor/acceptor" evidence="9">
    <location>
        <position position="138"/>
    </location>
</feature>
<feature type="binding site" evidence="9">
    <location>
        <position position="181"/>
    </location>
    <ligand>
        <name>NADP(+)</name>
        <dbReference type="ChEBI" id="CHEBI:58349"/>
    </ligand>
</feature>
<dbReference type="OrthoDB" id="9811425at2"/>
<reference evidence="11 12" key="1">
    <citation type="submission" date="2018-07" db="EMBL/GenBank/DDBJ databases">
        <authorList>
            <person name="Peeters C."/>
        </authorList>
    </citation>
    <scope>NUCLEOTIDE SEQUENCE [LARGE SCALE GENOMIC DNA]</scope>
    <source>
        <strain evidence="11 12">LMG 3411</strain>
    </source>
</reference>
<evidence type="ECO:0000256" key="1">
    <source>
        <dbReference type="ARBA" id="ARBA00004883"/>
    </source>
</evidence>
<feature type="binding site" evidence="9">
    <location>
        <position position="271"/>
    </location>
    <ligand>
        <name>substrate</name>
    </ligand>
</feature>
<evidence type="ECO:0000256" key="5">
    <source>
        <dbReference type="ARBA" id="ARBA00023002"/>
    </source>
</evidence>
<feature type="binding site" evidence="9">
    <location>
        <position position="142"/>
    </location>
    <ligand>
        <name>NADP(+)</name>
        <dbReference type="ChEBI" id="CHEBI:58349"/>
    </ligand>
</feature>
<keyword evidence="5 9" id="KW-0560">Oxidoreductase</keyword>